<proteinExistence type="predicted"/>
<evidence type="ECO:0000256" key="5">
    <source>
        <dbReference type="ARBA" id="ARBA00022722"/>
    </source>
</evidence>
<evidence type="ECO:0000256" key="10">
    <source>
        <dbReference type="ARBA" id="ARBA00022946"/>
    </source>
</evidence>
<evidence type="ECO:0000256" key="11">
    <source>
        <dbReference type="ARBA" id="ARBA00023128"/>
    </source>
</evidence>
<evidence type="ECO:0000256" key="4">
    <source>
        <dbReference type="ARBA" id="ARBA00022664"/>
    </source>
</evidence>
<keyword evidence="9" id="KW-0460">Magnesium</keyword>
<evidence type="ECO:0000256" key="8">
    <source>
        <dbReference type="ARBA" id="ARBA00022839"/>
    </source>
</evidence>
<dbReference type="OrthoDB" id="412787at2759"/>
<evidence type="ECO:0000256" key="7">
    <source>
        <dbReference type="ARBA" id="ARBA00022801"/>
    </source>
</evidence>
<dbReference type="AlphaFoldDB" id="A0A9P0EIY1"/>
<dbReference type="GO" id="GO:0005759">
    <property type="term" value="C:mitochondrial matrix"/>
    <property type="evidence" value="ECO:0007669"/>
    <property type="project" value="UniProtKB-SubCell"/>
</dbReference>
<dbReference type="InterPro" id="IPR005135">
    <property type="entry name" value="Endo/exonuclease/phosphatase"/>
</dbReference>
<keyword evidence="5" id="KW-0540">Nuclease</keyword>
<dbReference type="Pfam" id="PF21171">
    <property type="entry name" value="PDE12-like_N"/>
    <property type="match status" value="1"/>
</dbReference>
<dbReference type="SUPFAM" id="SSF56219">
    <property type="entry name" value="DNase I-like"/>
    <property type="match status" value="1"/>
</dbReference>
<dbReference type="PANTHER" id="PTHR12121">
    <property type="entry name" value="CARBON CATABOLITE REPRESSOR PROTEIN 4"/>
    <property type="match status" value="1"/>
</dbReference>
<feature type="domain" description="2',5'-phosphodiesterase 12-like N-terminal" evidence="15">
    <location>
        <begin position="144"/>
        <end position="233"/>
    </location>
</feature>
<dbReference type="PANTHER" id="PTHR12121:SF37">
    <property type="entry name" value="2',5'-PHOSPHODIESTERASE 12"/>
    <property type="match status" value="1"/>
</dbReference>
<evidence type="ECO:0000256" key="2">
    <source>
        <dbReference type="ARBA" id="ARBA00004305"/>
    </source>
</evidence>
<dbReference type="GO" id="GO:0000288">
    <property type="term" value="P:nuclear-transcribed mRNA catabolic process, deadenylation-dependent decay"/>
    <property type="evidence" value="ECO:0007669"/>
    <property type="project" value="TreeGrafter"/>
</dbReference>
<sequence length="581" mass="66202">MLFFNVIYKRSVRLCLHQITSFRFKYIAMNEVYFRHIGDSDRFEVTFKISHKNVNRQFNFNRLLSESIGDFVARVRTNVEKVLNPKVKKKKIDAEEAAQLMEVKLIQDGEEIDSTLQCKTVFFDGGKNLLLNIVGDTYKVIVNPPWVGSLSLPQSLMVGSYCYPSKLEIIFGDPKNSIFEWYKCERNSSQWVEIKKSTKLLYLSEEYLHCKLKLRCIPSDGKIYGPEVEVSTNAVIKEGPNDCPFVARQAFTKEPLPDGSFRVISYNILAEVYAETVTAKQELFPYCPPFALNIDYRKQLYIREILGYNADIICLQEVDARIFKNDLCPVLEEIGYQGVLTRKSGTVAEGIATFFAKRKFRLADVKELSFGDAIDKDPIFENIWNSIKNNEPVVNNLKERTTVFHALILENGDKTFVVGNTHLFFFPSADHIRLLQGGMASIYLENIVKNLQSLGKNTCLIFCGDMNSTPDCGLYSLMTKKIAPASLPDWKSDKTEIVEGFDITQPFEMKSAYGEPKFTNYTVGFSGCLDYIYYQSDKLKLCQTVPLPTEDEVKAHTALPSPLFPSDHVALIADFELIQNK</sequence>
<dbReference type="GO" id="GO:0004535">
    <property type="term" value="F:poly(A)-specific ribonuclease activity"/>
    <property type="evidence" value="ECO:0007669"/>
    <property type="project" value="UniProtKB-ARBA"/>
</dbReference>
<evidence type="ECO:0000313" key="16">
    <source>
        <dbReference type="EMBL" id="CAH1395361.1"/>
    </source>
</evidence>
<evidence type="ECO:0000256" key="13">
    <source>
        <dbReference type="ARBA" id="ARBA00083541"/>
    </source>
</evidence>
<keyword evidence="3" id="KW-0597">Phosphoprotein</keyword>
<accession>A0A9P0EIY1</accession>
<evidence type="ECO:0000256" key="9">
    <source>
        <dbReference type="ARBA" id="ARBA00022842"/>
    </source>
</evidence>
<evidence type="ECO:0000256" key="12">
    <source>
        <dbReference type="ARBA" id="ARBA00072755"/>
    </source>
</evidence>
<keyword evidence="7" id="KW-0378">Hydrolase</keyword>
<dbReference type="InterPro" id="IPR036691">
    <property type="entry name" value="Endo/exonu/phosph_ase_sf"/>
</dbReference>
<keyword evidence="8" id="KW-0269">Exonuclease</keyword>
<dbReference type="Proteomes" id="UP001152798">
    <property type="component" value="Chromosome 3"/>
</dbReference>
<protein>
    <recommendedName>
        <fullName evidence="12">2',5'-phosphodiesterase 12</fullName>
    </recommendedName>
    <alternativeName>
        <fullName evidence="13">Mitochondrial deadenylase</fullName>
    </alternativeName>
</protein>
<dbReference type="InterPro" id="IPR050410">
    <property type="entry name" value="CCR4/nocturin_mRNA_transcr"/>
</dbReference>
<evidence type="ECO:0000313" key="17">
    <source>
        <dbReference type="Proteomes" id="UP001152798"/>
    </source>
</evidence>
<comment type="subcellular location">
    <subcellularLocation>
        <location evidence="2">Mitochondrion matrix</location>
    </subcellularLocation>
</comment>
<reference evidence="16" key="1">
    <citation type="submission" date="2022-01" db="EMBL/GenBank/DDBJ databases">
        <authorList>
            <person name="King R."/>
        </authorList>
    </citation>
    <scope>NUCLEOTIDE SEQUENCE</scope>
</reference>
<dbReference type="InterPro" id="IPR048821">
    <property type="entry name" value="PDE12-like_N"/>
</dbReference>
<dbReference type="GO" id="GO:0046872">
    <property type="term" value="F:metal ion binding"/>
    <property type="evidence" value="ECO:0007669"/>
    <property type="project" value="UniProtKB-KW"/>
</dbReference>
<keyword evidence="11" id="KW-0496">Mitochondrion</keyword>
<evidence type="ECO:0000256" key="3">
    <source>
        <dbReference type="ARBA" id="ARBA00022553"/>
    </source>
</evidence>
<organism evidence="16 17">
    <name type="scientific">Nezara viridula</name>
    <name type="common">Southern green stink bug</name>
    <name type="synonym">Cimex viridulus</name>
    <dbReference type="NCBI Taxonomy" id="85310"/>
    <lineage>
        <taxon>Eukaryota</taxon>
        <taxon>Metazoa</taxon>
        <taxon>Ecdysozoa</taxon>
        <taxon>Arthropoda</taxon>
        <taxon>Hexapoda</taxon>
        <taxon>Insecta</taxon>
        <taxon>Pterygota</taxon>
        <taxon>Neoptera</taxon>
        <taxon>Paraneoptera</taxon>
        <taxon>Hemiptera</taxon>
        <taxon>Heteroptera</taxon>
        <taxon>Panheteroptera</taxon>
        <taxon>Pentatomomorpha</taxon>
        <taxon>Pentatomoidea</taxon>
        <taxon>Pentatomidae</taxon>
        <taxon>Pentatominae</taxon>
        <taxon>Nezara</taxon>
    </lineage>
</organism>
<dbReference type="Pfam" id="PF03372">
    <property type="entry name" value="Exo_endo_phos"/>
    <property type="match status" value="1"/>
</dbReference>
<dbReference type="Gene3D" id="3.60.10.10">
    <property type="entry name" value="Endonuclease/exonuclease/phosphatase"/>
    <property type="match status" value="1"/>
</dbReference>
<dbReference type="FunFam" id="3.60.10.10:FF:000018">
    <property type="entry name" value="2',5'-phosphodiesterase 12"/>
    <property type="match status" value="1"/>
</dbReference>
<keyword evidence="4" id="KW-0507">mRNA processing</keyword>
<dbReference type="GO" id="GO:0006397">
    <property type="term" value="P:mRNA processing"/>
    <property type="evidence" value="ECO:0007669"/>
    <property type="project" value="UniProtKB-KW"/>
</dbReference>
<gene>
    <name evidence="16" type="ORF">NEZAVI_LOCUS5656</name>
</gene>
<keyword evidence="10" id="KW-0809">Transit peptide</keyword>
<comment type="cofactor">
    <cofactor evidence="1">
        <name>Mg(2+)</name>
        <dbReference type="ChEBI" id="CHEBI:18420"/>
    </cofactor>
</comment>
<keyword evidence="17" id="KW-1185">Reference proteome</keyword>
<feature type="domain" description="Endonuclease/exonuclease/phosphatase" evidence="14">
    <location>
        <begin position="296"/>
        <end position="568"/>
    </location>
</feature>
<dbReference type="EMBL" id="OV725079">
    <property type="protein sequence ID" value="CAH1395361.1"/>
    <property type="molecule type" value="Genomic_DNA"/>
</dbReference>
<name>A0A9P0EIY1_NEZVI</name>
<evidence type="ECO:0000259" key="15">
    <source>
        <dbReference type="Pfam" id="PF21171"/>
    </source>
</evidence>
<evidence type="ECO:0000259" key="14">
    <source>
        <dbReference type="Pfam" id="PF03372"/>
    </source>
</evidence>
<evidence type="ECO:0000256" key="6">
    <source>
        <dbReference type="ARBA" id="ARBA00022723"/>
    </source>
</evidence>
<keyword evidence="6" id="KW-0479">Metal-binding</keyword>
<evidence type="ECO:0000256" key="1">
    <source>
        <dbReference type="ARBA" id="ARBA00001946"/>
    </source>
</evidence>